<name>A0A9C6X9T9_FRAOC</name>
<reference evidence="3" key="1">
    <citation type="submission" date="2025-08" db="UniProtKB">
        <authorList>
            <consortium name="RefSeq"/>
        </authorList>
    </citation>
    <scope>IDENTIFICATION</scope>
    <source>
        <tissue evidence="3">Whole organism</tissue>
    </source>
</reference>
<gene>
    <name evidence="3" type="primary">LOC127751817</name>
</gene>
<dbReference type="KEGG" id="foc:127751817"/>
<evidence type="ECO:0000313" key="2">
    <source>
        <dbReference type="Proteomes" id="UP000504606"/>
    </source>
</evidence>
<keyword evidence="2" id="KW-1185">Reference proteome</keyword>
<evidence type="ECO:0000313" key="3">
    <source>
        <dbReference type="RefSeq" id="XP_052131881.1"/>
    </source>
</evidence>
<protein>
    <submittedName>
        <fullName evidence="3">Uncharacterized protein LOC127751817</fullName>
    </submittedName>
</protein>
<dbReference type="GeneID" id="127751817"/>
<organism evidence="2 3">
    <name type="scientific">Frankliniella occidentalis</name>
    <name type="common">Western flower thrips</name>
    <name type="synonym">Euthrips occidentalis</name>
    <dbReference type="NCBI Taxonomy" id="133901"/>
    <lineage>
        <taxon>Eukaryota</taxon>
        <taxon>Metazoa</taxon>
        <taxon>Ecdysozoa</taxon>
        <taxon>Arthropoda</taxon>
        <taxon>Hexapoda</taxon>
        <taxon>Insecta</taxon>
        <taxon>Pterygota</taxon>
        <taxon>Neoptera</taxon>
        <taxon>Paraneoptera</taxon>
        <taxon>Thysanoptera</taxon>
        <taxon>Terebrantia</taxon>
        <taxon>Thripoidea</taxon>
        <taxon>Thripidae</taxon>
        <taxon>Frankliniella</taxon>
    </lineage>
</organism>
<proteinExistence type="predicted"/>
<dbReference type="AlphaFoldDB" id="A0A9C6X9T9"/>
<dbReference type="RefSeq" id="XP_052131881.1">
    <property type="nucleotide sequence ID" value="XM_052275921.1"/>
</dbReference>
<feature type="region of interest" description="Disordered" evidence="1">
    <location>
        <begin position="1"/>
        <end position="21"/>
    </location>
</feature>
<evidence type="ECO:0000256" key="1">
    <source>
        <dbReference type="SAM" id="MobiDB-lite"/>
    </source>
</evidence>
<sequence length="101" mass="10569">MPVDVVPQANAVPGPANEPADEACVRVPTAPAPVFAPTARAPVAQAVWQIYQFLPPANPAPVVAMVMGHQQVPSPIQIVSVEVTITCKVPGNDSRSLMMYG</sequence>
<dbReference type="Proteomes" id="UP000504606">
    <property type="component" value="Unplaced"/>
</dbReference>
<accession>A0A9C6X9T9</accession>